<proteinExistence type="predicted"/>
<dbReference type="EMBL" id="UFQT01002963">
    <property type="protein sequence ID" value="SSX34371.1"/>
    <property type="molecule type" value="Genomic_DNA"/>
</dbReference>
<sequence length="77" mass="8947">MFAWMSKTATCLFVLVHSEQYPRFVSLSQFLSTAIKLMTNLKRITNELDSSHVKFDLFQVFIGVLQSKQHFNISSFL</sequence>
<accession>A0A336MXM9</accession>
<gene>
    <name evidence="1" type="primary">CSON007872</name>
</gene>
<name>A0A336MXM9_CULSO</name>
<evidence type="ECO:0000313" key="1">
    <source>
        <dbReference type="EMBL" id="SSX34371.1"/>
    </source>
</evidence>
<protein>
    <submittedName>
        <fullName evidence="1">CSON007872 protein</fullName>
    </submittedName>
</protein>
<dbReference type="AlphaFoldDB" id="A0A336MXM9"/>
<organism evidence="1">
    <name type="scientific">Culicoides sonorensis</name>
    <name type="common">Biting midge</name>
    <dbReference type="NCBI Taxonomy" id="179676"/>
    <lineage>
        <taxon>Eukaryota</taxon>
        <taxon>Metazoa</taxon>
        <taxon>Ecdysozoa</taxon>
        <taxon>Arthropoda</taxon>
        <taxon>Hexapoda</taxon>
        <taxon>Insecta</taxon>
        <taxon>Pterygota</taxon>
        <taxon>Neoptera</taxon>
        <taxon>Endopterygota</taxon>
        <taxon>Diptera</taxon>
        <taxon>Nematocera</taxon>
        <taxon>Chironomoidea</taxon>
        <taxon>Ceratopogonidae</taxon>
        <taxon>Ceratopogoninae</taxon>
        <taxon>Culicoides</taxon>
        <taxon>Monoculicoides</taxon>
    </lineage>
</organism>
<dbReference type="VEuPathDB" id="VectorBase:CSON007872"/>
<reference evidence="1" key="1">
    <citation type="submission" date="2018-07" db="EMBL/GenBank/DDBJ databases">
        <authorList>
            <person name="Quirk P.G."/>
            <person name="Krulwich T.A."/>
        </authorList>
    </citation>
    <scope>NUCLEOTIDE SEQUENCE</scope>
</reference>